<feature type="transmembrane region" description="Helical" evidence="1">
    <location>
        <begin position="102"/>
        <end position="123"/>
    </location>
</feature>
<comment type="caution">
    <text evidence="3">The sequence shown here is derived from an EMBL/GenBank/DDBJ whole genome shotgun (WGS) entry which is preliminary data.</text>
</comment>
<dbReference type="AlphaFoldDB" id="A0A4R0Q2U6"/>
<dbReference type="EMBL" id="SJSO01000001">
    <property type="protein sequence ID" value="TCD29623.1"/>
    <property type="molecule type" value="Genomic_DNA"/>
</dbReference>
<sequence length="132" mass="15600">MKFSESHYLKRPKNFIKGEMMPIYLRITVKGKHSEYSVGREIIPSFWSALKGKGTGLREDIRELNDYLDTLASKVRRFHTTLEKFNFDNIGRTELRKWWRCFVVNLQLITGFEVTVVLLRTLIQFGLTTRNL</sequence>
<accession>A0A4R0Q2U6</accession>
<protein>
    <recommendedName>
        <fullName evidence="2">Arm DNA-binding domain-containing protein</fullName>
    </recommendedName>
</protein>
<keyword evidence="4" id="KW-1185">Reference proteome</keyword>
<reference evidence="3 4" key="1">
    <citation type="submission" date="2019-02" db="EMBL/GenBank/DDBJ databases">
        <title>Pedobacter sp. RP-3-21 sp. nov., isolated from Arctic soil.</title>
        <authorList>
            <person name="Dahal R.H."/>
        </authorList>
    </citation>
    <scope>NUCLEOTIDE SEQUENCE [LARGE SCALE GENOMIC DNA]</scope>
    <source>
        <strain evidence="3 4">RP-3-21</strain>
    </source>
</reference>
<evidence type="ECO:0000256" key="1">
    <source>
        <dbReference type="SAM" id="Phobius"/>
    </source>
</evidence>
<dbReference type="Pfam" id="PF17293">
    <property type="entry name" value="Arm-DNA-bind_5"/>
    <property type="match status" value="1"/>
</dbReference>
<dbReference type="InterPro" id="IPR035386">
    <property type="entry name" value="Arm-DNA-bind_5"/>
</dbReference>
<name>A0A4R0Q2U6_9SPHI</name>
<dbReference type="RefSeq" id="WP_131526499.1">
    <property type="nucleotide sequence ID" value="NZ_SJSO01000001.1"/>
</dbReference>
<keyword evidence="1" id="KW-0472">Membrane</keyword>
<gene>
    <name evidence="3" type="ORF">EZ456_00990</name>
</gene>
<evidence type="ECO:0000259" key="2">
    <source>
        <dbReference type="Pfam" id="PF17293"/>
    </source>
</evidence>
<dbReference type="Proteomes" id="UP000293925">
    <property type="component" value="Unassembled WGS sequence"/>
</dbReference>
<organism evidence="3 4">
    <name type="scientific">Pedobacter psychrodurus</name>
    <dbReference type="NCBI Taxonomy" id="2530456"/>
    <lineage>
        <taxon>Bacteria</taxon>
        <taxon>Pseudomonadati</taxon>
        <taxon>Bacteroidota</taxon>
        <taxon>Sphingobacteriia</taxon>
        <taxon>Sphingobacteriales</taxon>
        <taxon>Sphingobacteriaceae</taxon>
        <taxon>Pedobacter</taxon>
    </lineage>
</organism>
<proteinExistence type="predicted"/>
<feature type="domain" description="Arm DNA-binding" evidence="2">
    <location>
        <begin position="17"/>
        <end position="86"/>
    </location>
</feature>
<keyword evidence="1" id="KW-1133">Transmembrane helix</keyword>
<evidence type="ECO:0000313" key="4">
    <source>
        <dbReference type="Proteomes" id="UP000293925"/>
    </source>
</evidence>
<evidence type="ECO:0000313" key="3">
    <source>
        <dbReference type="EMBL" id="TCD29623.1"/>
    </source>
</evidence>
<dbReference type="OrthoDB" id="892893at2"/>
<keyword evidence="1" id="KW-0812">Transmembrane</keyword>